<reference evidence="1" key="1">
    <citation type="submission" date="2021-06" db="EMBL/GenBank/DDBJ databases">
        <title>Parelaphostrongylus tenuis whole genome reference sequence.</title>
        <authorList>
            <person name="Garwood T.J."/>
            <person name="Larsen P.A."/>
            <person name="Fountain-Jones N.M."/>
            <person name="Garbe J.R."/>
            <person name="Macchietto M.G."/>
            <person name="Kania S.A."/>
            <person name="Gerhold R.W."/>
            <person name="Richards J.E."/>
            <person name="Wolf T.M."/>
        </authorList>
    </citation>
    <scope>NUCLEOTIDE SEQUENCE</scope>
    <source>
        <strain evidence="1">MNPRO001-30</strain>
        <tissue evidence="1">Meninges</tissue>
    </source>
</reference>
<organism evidence="1 2">
    <name type="scientific">Parelaphostrongylus tenuis</name>
    <name type="common">Meningeal worm</name>
    <dbReference type="NCBI Taxonomy" id="148309"/>
    <lineage>
        <taxon>Eukaryota</taxon>
        <taxon>Metazoa</taxon>
        <taxon>Ecdysozoa</taxon>
        <taxon>Nematoda</taxon>
        <taxon>Chromadorea</taxon>
        <taxon>Rhabditida</taxon>
        <taxon>Rhabditina</taxon>
        <taxon>Rhabditomorpha</taxon>
        <taxon>Strongyloidea</taxon>
        <taxon>Metastrongylidae</taxon>
        <taxon>Parelaphostrongylus</taxon>
    </lineage>
</organism>
<keyword evidence="2" id="KW-1185">Reference proteome</keyword>
<name>A0AAD5WI86_PARTN</name>
<evidence type="ECO:0000313" key="2">
    <source>
        <dbReference type="Proteomes" id="UP001196413"/>
    </source>
</evidence>
<sequence>MIVKVADFRAITQVWTSKCGITGEVSSLENTQDLTDSSAQRRIHQASLICGNLQLQVVCPIEQRELLRENVHGVSIGNADDDDRGDVFF</sequence>
<dbReference type="EMBL" id="JAHQIW010006958">
    <property type="protein sequence ID" value="KAJ1371302.1"/>
    <property type="molecule type" value="Genomic_DNA"/>
</dbReference>
<protein>
    <submittedName>
        <fullName evidence="1">Uncharacterized protein</fullName>
    </submittedName>
</protein>
<evidence type="ECO:0000313" key="1">
    <source>
        <dbReference type="EMBL" id="KAJ1371302.1"/>
    </source>
</evidence>
<comment type="caution">
    <text evidence="1">The sequence shown here is derived from an EMBL/GenBank/DDBJ whole genome shotgun (WGS) entry which is preliminary data.</text>
</comment>
<dbReference type="AlphaFoldDB" id="A0AAD5WI86"/>
<dbReference type="Proteomes" id="UP001196413">
    <property type="component" value="Unassembled WGS sequence"/>
</dbReference>
<proteinExistence type="predicted"/>
<accession>A0AAD5WI86</accession>
<gene>
    <name evidence="1" type="ORF">KIN20_033230</name>
</gene>